<reference evidence="1" key="1">
    <citation type="submission" date="2021-02" db="EMBL/GenBank/DDBJ databases">
        <authorList>
            <person name="Nieuwenhuis M."/>
            <person name="Van De Peppel L.J.J."/>
        </authorList>
    </citation>
    <scope>NUCLEOTIDE SEQUENCE</scope>
    <source>
        <strain evidence="1">D49</strain>
    </source>
</reference>
<dbReference type="Proteomes" id="UP000717328">
    <property type="component" value="Unassembled WGS sequence"/>
</dbReference>
<dbReference type="EMBL" id="JABCKI010006846">
    <property type="protein sequence ID" value="KAG5633914.1"/>
    <property type="molecule type" value="Genomic_DNA"/>
</dbReference>
<proteinExistence type="predicted"/>
<evidence type="ECO:0000313" key="1">
    <source>
        <dbReference type="EMBL" id="KAG5633914.1"/>
    </source>
</evidence>
<gene>
    <name evidence="1" type="ORF">H0H81_004435</name>
</gene>
<dbReference type="OrthoDB" id="3263651at2759"/>
<sequence length="218" mass="24875">MGCLLKISDTLRNTVLDRDGSICPFTGARLDKADPDSVAAIILPPYAKYMSQIHVGKVGIREEDLESAYHSGKPMDMWTVPRNCIATTRKIADLLWTNELAVDVDDNYRIYYFGKTDADTPHFQTHLSPPSEAHPENRMDDAYLRAHFNFTLRRHIIADDVLSLEEAETFLEERDEEMEESGAEGYDFSDSEWATPSGVKVRQRLEQYGDNRSVMYIC</sequence>
<reference evidence="1" key="2">
    <citation type="submission" date="2021-10" db="EMBL/GenBank/DDBJ databases">
        <title>Phylogenomics reveals ancestral predisposition of the termite-cultivated fungus Termitomyces towards a domesticated lifestyle.</title>
        <authorList>
            <person name="Auxier B."/>
            <person name="Grum-Grzhimaylo A."/>
            <person name="Cardenas M.E."/>
            <person name="Lodge J.D."/>
            <person name="Laessoe T."/>
            <person name="Pedersen O."/>
            <person name="Smith M.E."/>
            <person name="Kuyper T.W."/>
            <person name="Franco-Molano E.A."/>
            <person name="Baroni T.J."/>
            <person name="Aanen D.K."/>
        </authorList>
    </citation>
    <scope>NUCLEOTIDE SEQUENCE</scope>
    <source>
        <strain evidence="1">D49</strain>
    </source>
</reference>
<comment type="caution">
    <text evidence="1">The sequence shown here is derived from an EMBL/GenBank/DDBJ whole genome shotgun (WGS) entry which is preliminary data.</text>
</comment>
<evidence type="ECO:0000313" key="2">
    <source>
        <dbReference type="Proteomes" id="UP000717328"/>
    </source>
</evidence>
<organism evidence="1 2">
    <name type="scientific">Sphagnurus paluster</name>
    <dbReference type="NCBI Taxonomy" id="117069"/>
    <lineage>
        <taxon>Eukaryota</taxon>
        <taxon>Fungi</taxon>
        <taxon>Dikarya</taxon>
        <taxon>Basidiomycota</taxon>
        <taxon>Agaricomycotina</taxon>
        <taxon>Agaricomycetes</taxon>
        <taxon>Agaricomycetidae</taxon>
        <taxon>Agaricales</taxon>
        <taxon>Tricholomatineae</taxon>
        <taxon>Lyophyllaceae</taxon>
        <taxon>Sphagnurus</taxon>
    </lineage>
</organism>
<accession>A0A9P7K296</accession>
<dbReference type="AlphaFoldDB" id="A0A9P7K296"/>
<protein>
    <submittedName>
        <fullName evidence="1">Uncharacterized protein</fullName>
    </submittedName>
</protein>
<name>A0A9P7K296_9AGAR</name>
<keyword evidence="2" id="KW-1185">Reference proteome</keyword>